<dbReference type="FunFam" id="3.40.250.10:FF:000062">
    <property type="entry name" value="Thiosulfate sulfurtransferase 16, chloroplastic"/>
    <property type="match status" value="1"/>
</dbReference>
<dbReference type="PANTHER" id="PTHR44542:SF12">
    <property type="entry name" value="THIOSULFATE SULFURTRANSFERASE 18"/>
    <property type="match status" value="1"/>
</dbReference>
<keyword evidence="3" id="KW-1185">Reference proteome</keyword>
<dbReference type="InterPro" id="IPR044684">
    <property type="entry name" value="STR17/STR18/HARC1-like"/>
</dbReference>
<dbReference type="Pfam" id="PF26130">
    <property type="entry name" value="PB1-like"/>
    <property type="match status" value="1"/>
</dbReference>
<comment type="caution">
    <text evidence="2">The sequence shown here is derived from an EMBL/GenBank/DDBJ whole genome shotgun (WGS) entry which is preliminary data.</text>
</comment>
<evidence type="ECO:0000259" key="1">
    <source>
        <dbReference type="PROSITE" id="PS50206"/>
    </source>
</evidence>
<proteinExistence type="predicted"/>
<accession>A0AAV6INM1</accession>
<dbReference type="Pfam" id="PF00581">
    <property type="entry name" value="Rhodanese"/>
    <property type="match status" value="1"/>
</dbReference>
<dbReference type="SMART" id="SM00450">
    <property type="entry name" value="RHOD"/>
    <property type="match status" value="1"/>
</dbReference>
<organism evidence="2 3">
    <name type="scientific">Rhododendron griersonianum</name>
    <dbReference type="NCBI Taxonomy" id="479676"/>
    <lineage>
        <taxon>Eukaryota</taxon>
        <taxon>Viridiplantae</taxon>
        <taxon>Streptophyta</taxon>
        <taxon>Embryophyta</taxon>
        <taxon>Tracheophyta</taxon>
        <taxon>Spermatophyta</taxon>
        <taxon>Magnoliopsida</taxon>
        <taxon>eudicotyledons</taxon>
        <taxon>Gunneridae</taxon>
        <taxon>Pentapetalae</taxon>
        <taxon>asterids</taxon>
        <taxon>Ericales</taxon>
        <taxon>Ericaceae</taxon>
        <taxon>Ericoideae</taxon>
        <taxon>Rhodoreae</taxon>
        <taxon>Rhododendron</taxon>
    </lineage>
</organism>
<dbReference type="SUPFAM" id="SSF52821">
    <property type="entry name" value="Rhodanese/Cell cycle control phosphatase"/>
    <property type="match status" value="1"/>
</dbReference>
<dbReference type="PANTHER" id="PTHR44542">
    <property type="entry name" value="THIOSULFATE SULFURTRANSFERASE 18"/>
    <property type="match status" value="1"/>
</dbReference>
<sequence length="481" mass="54579">MHHGGDFGDTISQTYIRGSVSTFDYCHGDELSMLELSTMGKELGYGFDSRFCHKLNGQFVLMQTDEKIMNLAYVVNARRVVHIYLENAIVVGTQVSQICSNTLRPAIGKDVVIEDDYNNEYDPDSSSSEDDSDVVFNDSDYNLTHDNNEFEANVDKDIEFVGLSDKAEIDQSYAETIQKLANIDGDCDGGSSSELSSGMEFKTHALFRDAVKQYAIECGKVIKFLKSDRSKVRTVCKDNVFRVKTFEDQHTCTRTYHVPWVSTTWICNTYKDRIRSNPTWPYKSLAQTIEKEWTCKVSLTKVYRVRQRALNLIEGTTNEQFGMLYAYAEEIMKTNPGTRVTIKAKSVVEAKNKNKFKSSPPVEVQTVDVQGAKELITSGHRYLDVRTEEEFNKGHVDVEDALNIPYMFNNPQGRVKNPKFMEQVLSVCNKEDHLVVGCQSGVRSLYATTDLLNADFKHVRNMRGGYVAWVENGFAVKKPEH</sequence>
<dbReference type="InterPro" id="IPR058594">
    <property type="entry name" value="PB1-like_dom_pln"/>
</dbReference>
<evidence type="ECO:0000313" key="3">
    <source>
        <dbReference type="Proteomes" id="UP000823749"/>
    </source>
</evidence>
<dbReference type="EMBL" id="JACTNZ010000010">
    <property type="protein sequence ID" value="KAG5530211.1"/>
    <property type="molecule type" value="Genomic_DNA"/>
</dbReference>
<name>A0AAV6INM1_9ERIC</name>
<dbReference type="CDD" id="cd00158">
    <property type="entry name" value="RHOD"/>
    <property type="match status" value="1"/>
</dbReference>
<dbReference type="InterPro" id="IPR036873">
    <property type="entry name" value="Rhodanese-like_dom_sf"/>
</dbReference>
<dbReference type="AlphaFoldDB" id="A0AAV6INM1"/>
<protein>
    <recommendedName>
        <fullName evidence="1">Rhodanese domain-containing protein</fullName>
    </recommendedName>
</protein>
<feature type="domain" description="Rhodanese" evidence="1">
    <location>
        <begin position="376"/>
        <end position="478"/>
    </location>
</feature>
<dbReference type="Proteomes" id="UP000823749">
    <property type="component" value="Chromosome 10"/>
</dbReference>
<dbReference type="Gene3D" id="3.40.250.10">
    <property type="entry name" value="Rhodanese-like domain"/>
    <property type="match status" value="1"/>
</dbReference>
<dbReference type="GO" id="GO:0003824">
    <property type="term" value="F:catalytic activity"/>
    <property type="evidence" value="ECO:0007669"/>
    <property type="project" value="InterPro"/>
</dbReference>
<gene>
    <name evidence="2" type="ORF">RHGRI_030549</name>
</gene>
<dbReference type="InterPro" id="IPR001763">
    <property type="entry name" value="Rhodanese-like_dom"/>
</dbReference>
<evidence type="ECO:0000313" key="2">
    <source>
        <dbReference type="EMBL" id="KAG5530211.1"/>
    </source>
</evidence>
<reference evidence="2" key="1">
    <citation type="submission" date="2020-08" db="EMBL/GenBank/DDBJ databases">
        <title>Plant Genome Project.</title>
        <authorList>
            <person name="Zhang R.-G."/>
        </authorList>
    </citation>
    <scope>NUCLEOTIDE SEQUENCE</scope>
    <source>
        <strain evidence="2">WSP0</strain>
        <tissue evidence="2">Leaf</tissue>
    </source>
</reference>
<dbReference type="PROSITE" id="PS50206">
    <property type="entry name" value="RHODANESE_3"/>
    <property type="match status" value="1"/>
</dbReference>